<keyword evidence="3" id="KW-0808">Transferase</keyword>
<dbReference type="EMBL" id="JADGJH010002122">
    <property type="protein sequence ID" value="KAJ3103128.1"/>
    <property type="molecule type" value="Genomic_DNA"/>
</dbReference>
<evidence type="ECO:0000256" key="8">
    <source>
        <dbReference type="ARBA" id="ARBA00022842"/>
    </source>
</evidence>
<dbReference type="GO" id="GO:0005524">
    <property type="term" value="F:ATP binding"/>
    <property type="evidence" value="ECO:0007669"/>
    <property type="project" value="UniProtKB-KW"/>
</dbReference>
<evidence type="ECO:0000313" key="11">
    <source>
        <dbReference type="EMBL" id="KAJ3103128.1"/>
    </source>
</evidence>
<organism evidence="11 12">
    <name type="scientific">Physocladia obscura</name>
    <dbReference type="NCBI Taxonomy" id="109957"/>
    <lineage>
        <taxon>Eukaryota</taxon>
        <taxon>Fungi</taxon>
        <taxon>Fungi incertae sedis</taxon>
        <taxon>Chytridiomycota</taxon>
        <taxon>Chytridiomycota incertae sedis</taxon>
        <taxon>Chytridiomycetes</taxon>
        <taxon>Chytridiales</taxon>
        <taxon>Chytriomycetaceae</taxon>
        <taxon>Physocladia</taxon>
    </lineage>
</organism>
<keyword evidence="8" id="KW-0460">Magnesium</keyword>
<comment type="similarity">
    <text evidence="2">Belongs to the SELO family.</text>
</comment>
<dbReference type="PANTHER" id="PTHR32057:SF14">
    <property type="entry name" value="PROTEIN ADENYLYLTRANSFERASE SELO, MITOCHONDRIAL"/>
    <property type="match status" value="1"/>
</dbReference>
<keyword evidence="12" id="KW-1185">Reference proteome</keyword>
<feature type="non-terminal residue" evidence="11">
    <location>
        <position position="119"/>
    </location>
</feature>
<comment type="cofactor">
    <cofactor evidence="1">
        <name>Mg(2+)</name>
        <dbReference type="ChEBI" id="CHEBI:18420"/>
    </cofactor>
</comment>
<dbReference type="Pfam" id="PF02696">
    <property type="entry name" value="SelO"/>
    <property type="match status" value="1"/>
</dbReference>
<accession>A0AAD5XCQ6</accession>
<evidence type="ECO:0000256" key="4">
    <source>
        <dbReference type="ARBA" id="ARBA00022695"/>
    </source>
</evidence>
<dbReference type="GO" id="GO:0070733">
    <property type="term" value="F:AMPylase activity"/>
    <property type="evidence" value="ECO:0007669"/>
    <property type="project" value="TreeGrafter"/>
</dbReference>
<evidence type="ECO:0000256" key="9">
    <source>
        <dbReference type="ARBA" id="ARBA00031547"/>
    </source>
</evidence>
<evidence type="ECO:0000256" key="2">
    <source>
        <dbReference type="ARBA" id="ARBA00009747"/>
    </source>
</evidence>
<dbReference type="InterPro" id="IPR003846">
    <property type="entry name" value="SelO"/>
</dbReference>
<gene>
    <name evidence="11" type="ORF">HK100_004254</name>
</gene>
<dbReference type="GO" id="GO:0005739">
    <property type="term" value="C:mitochondrion"/>
    <property type="evidence" value="ECO:0007669"/>
    <property type="project" value="TreeGrafter"/>
</dbReference>
<comment type="caution">
    <text evidence="11">The sequence shown here is derived from an EMBL/GenBank/DDBJ whole genome shotgun (WGS) entry which is preliminary data.</text>
</comment>
<evidence type="ECO:0000256" key="1">
    <source>
        <dbReference type="ARBA" id="ARBA00001946"/>
    </source>
</evidence>
<dbReference type="GO" id="GO:0046872">
    <property type="term" value="F:metal ion binding"/>
    <property type="evidence" value="ECO:0007669"/>
    <property type="project" value="UniProtKB-KW"/>
</dbReference>
<evidence type="ECO:0000256" key="5">
    <source>
        <dbReference type="ARBA" id="ARBA00022723"/>
    </source>
</evidence>
<dbReference type="PANTHER" id="PTHR32057">
    <property type="entry name" value="PROTEIN ADENYLYLTRANSFERASE SELO, MITOCHONDRIAL"/>
    <property type="match status" value="1"/>
</dbReference>
<evidence type="ECO:0000256" key="7">
    <source>
        <dbReference type="ARBA" id="ARBA00022840"/>
    </source>
</evidence>
<feature type="compositionally biased region" description="Polar residues" evidence="10">
    <location>
        <begin position="1"/>
        <end position="10"/>
    </location>
</feature>
<sequence>MSTLPTTPSPNRRKSSVFDPKTQSQHHQNHAIYELQLKGSGRTPYSRPNGDGRALLRSCIREFLASEYMDALGIPTTRALALIGGSLAIYREKGMEAGGIVARVAPSWIRFGTFELFWY</sequence>
<keyword evidence="7" id="KW-0067">ATP-binding</keyword>
<dbReference type="Proteomes" id="UP001211907">
    <property type="component" value="Unassembled WGS sequence"/>
</dbReference>
<reference evidence="11" key="1">
    <citation type="submission" date="2020-05" db="EMBL/GenBank/DDBJ databases">
        <title>Phylogenomic resolution of chytrid fungi.</title>
        <authorList>
            <person name="Stajich J.E."/>
            <person name="Amses K."/>
            <person name="Simmons R."/>
            <person name="Seto K."/>
            <person name="Myers J."/>
            <person name="Bonds A."/>
            <person name="Quandt C.A."/>
            <person name="Barry K."/>
            <person name="Liu P."/>
            <person name="Grigoriev I."/>
            <person name="Longcore J.E."/>
            <person name="James T.Y."/>
        </authorList>
    </citation>
    <scope>NUCLEOTIDE SEQUENCE</scope>
    <source>
        <strain evidence="11">JEL0513</strain>
    </source>
</reference>
<dbReference type="AlphaFoldDB" id="A0AAD5XCQ6"/>
<name>A0AAD5XCQ6_9FUNG</name>
<keyword evidence="4" id="KW-0548">Nucleotidyltransferase</keyword>
<keyword evidence="6" id="KW-0547">Nucleotide-binding</keyword>
<protein>
    <recommendedName>
        <fullName evidence="9">Selenoprotein O</fullName>
    </recommendedName>
</protein>
<evidence type="ECO:0000256" key="6">
    <source>
        <dbReference type="ARBA" id="ARBA00022741"/>
    </source>
</evidence>
<proteinExistence type="inferred from homology"/>
<keyword evidence="5" id="KW-0479">Metal-binding</keyword>
<evidence type="ECO:0000313" key="12">
    <source>
        <dbReference type="Proteomes" id="UP001211907"/>
    </source>
</evidence>
<evidence type="ECO:0000256" key="3">
    <source>
        <dbReference type="ARBA" id="ARBA00022679"/>
    </source>
</evidence>
<evidence type="ECO:0000256" key="10">
    <source>
        <dbReference type="SAM" id="MobiDB-lite"/>
    </source>
</evidence>
<feature type="region of interest" description="Disordered" evidence="10">
    <location>
        <begin position="1"/>
        <end position="27"/>
    </location>
</feature>